<name>A0A0E3X9W2_9CAUD</name>
<dbReference type="KEGG" id="vg:26794050"/>
<accession>A0A0E3X9W2</accession>
<evidence type="ECO:0000313" key="2">
    <source>
        <dbReference type="Proteomes" id="UP000033017"/>
    </source>
</evidence>
<organism evidence="1 2">
    <name type="scientific">Gordonia phage GordDuk1</name>
    <dbReference type="NCBI Taxonomy" id="1622191"/>
    <lineage>
        <taxon>Viruses</taxon>
        <taxon>Duplodnaviria</taxon>
        <taxon>Heunggongvirae</taxon>
        <taxon>Uroviricota</taxon>
        <taxon>Caudoviricetes</taxon>
        <taxon>Gordtnkvirus</taxon>
        <taxon>Gordtnkvirus gordtnk2</taxon>
    </lineage>
</organism>
<gene>
    <name evidence="1" type="ORF">GordDuk1_44</name>
</gene>
<reference evidence="1 2" key="1">
    <citation type="journal article" date="2015" name="Sci. Rep.">
        <title>Bacteriophages of wastewater foaming-associated filamentous Gordonia reduce host levels in raw activated sludge.</title>
        <authorList>
            <person name="Liu M."/>
            <person name="Gill J.J."/>
            <person name="Young R."/>
            <person name="Summer E.J."/>
        </authorList>
    </citation>
    <scope>NUCLEOTIDE SEQUENCE [LARGE SCALE GENOMIC DNA]</scope>
</reference>
<protein>
    <submittedName>
        <fullName evidence="1">Uncharacterized protein</fullName>
    </submittedName>
</protein>
<dbReference type="EMBL" id="KP790010">
    <property type="protein sequence ID" value="AKC02972.1"/>
    <property type="molecule type" value="Genomic_DNA"/>
</dbReference>
<proteinExistence type="predicted"/>
<dbReference type="GeneID" id="26794050"/>
<sequence length="56" mass="6590">MGWKYEVEVLALADNGEILGWTSTYQGNNVFDAFREWYAARKMGQCVRLIWRGEMK</sequence>
<dbReference type="Proteomes" id="UP000033017">
    <property type="component" value="Segment"/>
</dbReference>
<evidence type="ECO:0000313" key="1">
    <source>
        <dbReference type="EMBL" id="AKC02972.1"/>
    </source>
</evidence>
<dbReference type="RefSeq" id="YP_009222497.1">
    <property type="nucleotide sequence ID" value="NC_029060.1"/>
</dbReference>